<evidence type="ECO:0000313" key="2">
    <source>
        <dbReference type="Proteomes" id="UP000294739"/>
    </source>
</evidence>
<dbReference type="InParanoid" id="A0A4R5DMH7"/>
<accession>A0A4R5DMH7</accession>
<dbReference type="AlphaFoldDB" id="A0A4R5DMH7"/>
<dbReference type="Proteomes" id="UP000294739">
    <property type="component" value="Unassembled WGS sequence"/>
</dbReference>
<dbReference type="RefSeq" id="WP_131893558.1">
    <property type="nucleotide sequence ID" value="NZ_SMKZ01000009.1"/>
</dbReference>
<keyword evidence="2" id="KW-1185">Reference proteome</keyword>
<gene>
    <name evidence="1" type="ORF">E1269_09055</name>
</gene>
<reference evidence="1 2" key="1">
    <citation type="submission" date="2019-03" db="EMBL/GenBank/DDBJ databases">
        <title>Draft genome sequences of novel Actinobacteria.</title>
        <authorList>
            <person name="Sahin N."/>
            <person name="Ay H."/>
            <person name="Saygin H."/>
        </authorList>
    </citation>
    <scope>NUCLEOTIDE SEQUENCE [LARGE SCALE GENOMIC DNA]</scope>
    <source>
        <strain evidence="1 2">5K138</strain>
    </source>
</reference>
<comment type="caution">
    <text evidence="1">The sequence shown here is derived from an EMBL/GenBank/DDBJ whole genome shotgun (WGS) entry which is preliminary data.</text>
</comment>
<sequence length="69" mass="7462">MTGPETLTRAQLVERIGQALGREIPYVELTHEAAIAELKAAMGEYASWYVDGRAELAAAPQLAITTFAE</sequence>
<protein>
    <submittedName>
        <fullName evidence="1">Uncharacterized protein</fullName>
    </submittedName>
</protein>
<proteinExistence type="predicted"/>
<dbReference type="EMBL" id="SMKZ01000009">
    <property type="protein sequence ID" value="TDE11893.1"/>
    <property type="molecule type" value="Genomic_DNA"/>
</dbReference>
<name>A0A4R5DMH7_9ACTN</name>
<dbReference type="OrthoDB" id="3207931at2"/>
<dbReference type="Gene3D" id="3.90.25.10">
    <property type="entry name" value="UDP-galactose 4-epimerase, domain 1"/>
    <property type="match status" value="1"/>
</dbReference>
<organism evidence="1 2">
    <name type="scientific">Jiangella asiatica</name>
    <dbReference type="NCBI Taxonomy" id="2530372"/>
    <lineage>
        <taxon>Bacteria</taxon>
        <taxon>Bacillati</taxon>
        <taxon>Actinomycetota</taxon>
        <taxon>Actinomycetes</taxon>
        <taxon>Jiangellales</taxon>
        <taxon>Jiangellaceae</taxon>
        <taxon>Jiangella</taxon>
    </lineage>
</organism>
<evidence type="ECO:0000313" key="1">
    <source>
        <dbReference type="EMBL" id="TDE11893.1"/>
    </source>
</evidence>